<comment type="caution">
    <text evidence="7">The sequence shown here is derived from an EMBL/GenBank/DDBJ whole genome shotgun (WGS) entry which is preliminary data.</text>
</comment>
<dbReference type="InterPro" id="IPR002549">
    <property type="entry name" value="AI-2E-like"/>
</dbReference>
<evidence type="ECO:0000256" key="1">
    <source>
        <dbReference type="ARBA" id="ARBA00004141"/>
    </source>
</evidence>
<evidence type="ECO:0000313" key="7">
    <source>
        <dbReference type="EMBL" id="RWX47493.1"/>
    </source>
</evidence>
<proteinExistence type="inferred from homology"/>
<dbReference type="PANTHER" id="PTHR21716:SF4">
    <property type="entry name" value="TRANSMEMBRANE PROTEIN 245"/>
    <property type="match status" value="1"/>
</dbReference>
<keyword evidence="4 6" id="KW-1133">Transmembrane helix</keyword>
<feature type="transmembrane region" description="Helical" evidence="6">
    <location>
        <begin position="256"/>
        <end position="286"/>
    </location>
</feature>
<dbReference type="PANTHER" id="PTHR21716">
    <property type="entry name" value="TRANSMEMBRANE PROTEIN"/>
    <property type="match status" value="1"/>
</dbReference>
<gene>
    <name evidence="7" type="ORF">H206_00497</name>
</gene>
<accession>A0A3S3QTP3</accession>
<feature type="transmembrane region" description="Helical" evidence="6">
    <location>
        <begin position="171"/>
        <end position="193"/>
    </location>
</feature>
<evidence type="ECO:0000313" key="8">
    <source>
        <dbReference type="Proteomes" id="UP000287853"/>
    </source>
</evidence>
<keyword evidence="3 6" id="KW-0812">Transmembrane</keyword>
<name>A0A3S3QTP3_9BACT</name>
<feature type="transmembrane region" description="Helical" evidence="6">
    <location>
        <begin position="227"/>
        <end position="250"/>
    </location>
</feature>
<reference evidence="7 8" key="1">
    <citation type="submission" date="2017-01" db="EMBL/GenBank/DDBJ databases">
        <title>The cable genome- insights into the physiology and evolution of filamentous bacteria capable of sulfide oxidation via long distance electron transfer.</title>
        <authorList>
            <person name="Schreiber L."/>
            <person name="Bjerg J.T."/>
            <person name="Boggild A."/>
            <person name="Van De Vossenberg J."/>
            <person name="Meysman F."/>
            <person name="Nielsen L.P."/>
            <person name="Schramm A."/>
            <person name="Kjeldsen K.U."/>
        </authorList>
    </citation>
    <scope>NUCLEOTIDE SEQUENCE [LARGE SCALE GENOMIC DNA]</scope>
    <source>
        <strain evidence="7">MCF</strain>
    </source>
</reference>
<sequence>MQKISQVQPQDQNKEPIHAQEDTVQSRYFTVVFLISVLLLGLVLSPFWQLLILAFLLAGIFRPIYNWLIKWVSPWMASSLTCVLVALIVFIPLTFCIGALSSEALNVYQLGRDSNMLLKLQQVIQDSKWITQSQEALQGFGINFQPADITEIFSELSKNAGLFIYSKASVWAANIMSFVLQFCFLILMIYFLLIEMDRLIRFITRLSPLPETQNNLLLKKFLDISGVILVGNGISGVFQGVMGGIFFAVLGIKSPVLWTGVMGILAFLPIFGIGLVLLPASALLLLNGSPGQAAAAFIFYVVLSFTVEYLLKPKFVGKQVKMHTLLVFLAILGGMSVFGVLGIIYGPLIVTAFQTLSDIYLKEHRPAMQGMQERSPTTAKIHDEQ</sequence>
<keyword evidence="5 6" id="KW-0472">Membrane</keyword>
<evidence type="ECO:0000256" key="2">
    <source>
        <dbReference type="ARBA" id="ARBA00009773"/>
    </source>
</evidence>
<evidence type="ECO:0000256" key="6">
    <source>
        <dbReference type="SAM" id="Phobius"/>
    </source>
</evidence>
<evidence type="ECO:0000256" key="4">
    <source>
        <dbReference type="ARBA" id="ARBA00022989"/>
    </source>
</evidence>
<dbReference type="AlphaFoldDB" id="A0A3S3QTP3"/>
<comment type="subcellular location">
    <subcellularLocation>
        <location evidence="1">Membrane</location>
        <topology evidence="1">Multi-pass membrane protein</topology>
    </subcellularLocation>
</comment>
<dbReference type="Pfam" id="PF01594">
    <property type="entry name" value="AI-2E_transport"/>
    <property type="match status" value="1"/>
</dbReference>
<evidence type="ECO:0000256" key="3">
    <source>
        <dbReference type="ARBA" id="ARBA00022692"/>
    </source>
</evidence>
<organism evidence="7 8">
    <name type="scientific">Candidatus Electrothrix aarhusensis</name>
    <dbReference type="NCBI Taxonomy" id="1859131"/>
    <lineage>
        <taxon>Bacteria</taxon>
        <taxon>Pseudomonadati</taxon>
        <taxon>Thermodesulfobacteriota</taxon>
        <taxon>Desulfobulbia</taxon>
        <taxon>Desulfobulbales</taxon>
        <taxon>Desulfobulbaceae</taxon>
        <taxon>Candidatus Electrothrix</taxon>
    </lineage>
</organism>
<dbReference type="Proteomes" id="UP000287853">
    <property type="component" value="Unassembled WGS sequence"/>
</dbReference>
<evidence type="ECO:0000256" key="5">
    <source>
        <dbReference type="ARBA" id="ARBA00023136"/>
    </source>
</evidence>
<dbReference type="EMBL" id="MTKO01000034">
    <property type="protein sequence ID" value="RWX47493.1"/>
    <property type="molecule type" value="Genomic_DNA"/>
</dbReference>
<protein>
    <submittedName>
        <fullName evidence="7">Putative PurR-regulated permease PerM</fullName>
    </submittedName>
</protein>
<feature type="transmembrane region" description="Helical" evidence="6">
    <location>
        <begin position="293"/>
        <end position="311"/>
    </location>
</feature>
<comment type="similarity">
    <text evidence="2">Belongs to the autoinducer-2 exporter (AI-2E) (TC 2.A.86) family.</text>
</comment>
<dbReference type="GO" id="GO:0016020">
    <property type="term" value="C:membrane"/>
    <property type="evidence" value="ECO:0007669"/>
    <property type="project" value="UniProtKB-SubCell"/>
</dbReference>
<feature type="transmembrane region" description="Helical" evidence="6">
    <location>
        <begin position="80"/>
        <end position="100"/>
    </location>
</feature>
<keyword evidence="8" id="KW-1185">Reference proteome</keyword>
<feature type="transmembrane region" description="Helical" evidence="6">
    <location>
        <begin position="323"/>
        <end position="353"/>
    </location>
</feature>
<feature type="transmembrane region" description="Helical" evidence="6">
    <location>
        <begin position="28"/>
        <end position="44"/>
    </location>
</feature>